<dbReference type="RefSeq" id="WP_091209406.1">
    <property type="nucleotide sequence ID" value="NZ_FOCL01000002.1"/>
</dbReference>
<dbReference type="EMBL" id="FOCL01000002">
    <property type="protein sequence ID" value="SEN05725.1"/>
    <property type="molecule type" value="Genomic_DNA"/>
</dbReference>
<reference evidence="3" key="1">
    <citation type="submission" date="2016-10" db="EMBL/GenBank/DDBJ databases">
        <authorList>
            <person name="Varghese N."/>
            <person name="Submissions S."/>
        </authorList>
    </citation>
    <scope>NUCLEOTIDE SEQUENCE [LARGE SCALE GENOMIC DNA]</scope>
    <source>
        <strain evidence="3">Gh-48</strain>
    </source>
</reference>
<evidence type="ECO:0000256" key="1">
    <source>
        <dbReference type="SAM" id="SignalP"/>
    </source>
</evidence>
<dbReference type="Proteomes" id="UP000198942">
    <property type="component" value="Unassembled WGS sequence"/>
</dbReference>
<keyword evidence="1" id="KW-0732">Signal</keyword>
<evidence type="ECO:0000313" key="3">
    <source>
        <dbReference type="Proteomes" id="UP000198942"/>
    </source>
</evidence>
<gene>
    <name evidence="2" type="ORF">SAMN05192574_102320</name>
</gene>
<protein>
    <recommendedName>
        <fullName evidence="4">TerB family tellurite resistance protein</fullName>
    </recommendedName>
</protein>
<dbReference type="AlphaFoldDB" id="A0A1H8DF54"/>
<proteinExistence type="predicted"/>
<keyword evidence="3" id="KW-1185">Reference proteome</keyword>
<evidence type="ECO:0000313" key="2">
    <source>
        <dbReference type="EMBL" id="SEN05725.1"/>
    </source>
</evidence>
<organism evidence="2 3">
    <name type="scientific">Mucilaginibacter gossypiicola</name>
    <dbReference type="NCBI Taxonomy" id="551995"/>
    <lineage>
        <taxon>Bacteria</taxon>
        <taxon>Pseudomonadati</taxon>
        <taxon>Bacteroidota</taxon>
        <taxon>Sphingobacteriia</taxon>
        <taxon>Sphingobacteriales</taxon>
        <taxon>Sphingobacteriaceae</taxon>
        <taxon>Mucilaginibacter</taxon>
    </lineage>
</organism>
<feature type="chain" id="PRO_5011628593" description="TerB family tellurite resistance protein" evidence="1">
    <location>
        <begin position="21"/>
        <end position="210"/>
    </location>
</feature>
<sequence length="210" mass="23711">MKTIRSFFAMAVLLIMTATADRARAQSSDLIQLILDIEKLTQLKSILTDMKTGYDIINGGYNQVKQIAGGNFSIHSVFLNGLLAVNPGIAKYGRVADIVLDQAAIVSEYSRYYRYFKNGGNFNPDEIGYMANVYNELLQESLSNLDQLTSVVVAGKLRMSDDERIKAIDRIYTSTADQLQFLRHFNRQANLLAAERQKEQHEITVTQKLY</sequence>
<dbReference type="OrthoDB" id="826958at2"/>
<evidence type="ECO:0008006" key="4">
    <source>
        <dbReference type="Google" id="ProtNLM"/>
    </source>
</evidence>
<accession>A0A1H8DF54</accession>
<dbReference type="STRING" id="551995.SAMN05192574_102320"/>
<name>A0A1H8DF54_9SPHI</name>
<feature type="signal peptide" evidence="1">
    <location>
        <begin position="1"/>
        <end position="20"/>
    </location>
</feature>